<dbReference type="Gene3D" id="3.40.50.620">
    <property type="entry name" value="HUPs"/>
    <property type="match status" value="1"/>
</dbReference>
<dbReference type="PANTHER" id="PTHR11772">
    <property type="entry name" value="ASPARAGINE SYNTHETASE"/>
    <property type="match status" value="1"/>
</dbReference>
<keyword evidence="8" id="KW-0315">Glutamine amidotransferase</keyword>
<evidence type="ECO:0000256" key="6">
    <source>
        <dbReference type="ARBA" id="ARBA00022840"/>
    </source>
</evidence>
<dbReference type="PANTHER" id="PTHR11772:SF2">
    <property type="entry name" value="ASPARAGINE SYNTHETASE [GLUTAMINE-HYDROLYZING]"/>
    <property type="match status" value="1"/>
</dbReference>
<proteinExistence type="inferred from homology"/>
<organism evidence="12 13">
    <name type="scientific">Stenotrophomonas mori</name>
    <dbReference type="NCBI Taxonomy" id="2871096"/>
    <lineage>
        <taxon>Bacteria</taxon>
        <taxon>Pseudomonadati</taxon>
        <taxon>Pseudomonadota</taxon>
        <taxon>Gammaproteobacteria</taxon>
        <taxon>Lysobacterales</taxon>
        <taxon>Lysobacteraceae</taxon>
        <taxon>Stenotrophomonas</taxon>
    </lineage>
</organism>
<dbReference type="Proteomes" id="UP001431235">
    <property type="component" value="Unassembled WGS sequence"/>
</dbReference>
<gene>
    <name evidence="12" type="primary">asnB</name>
    <name evidence="12" type="ORF">K5L01_06420</name>
</gene>
<dbReference type="EMBL" id="JAIKTS010000001">
    <property type="protein sequence ID" value="MCL7714282.1"/>
    <property type="molecule type" value="Genomic_DNA"/>
</dbReference>
<evidence type="ECO:0000259" key="11">
    <source>
        <dbReference type="PROSITE" id="PS51278"/>
    </source>
</evidence>
<dbReference type="SUPFAM" id="SSF52402">
    <property type="entry name" value="Adenine nucleotide alpha hydrolases-like"/>
    <property type="match status" value="1"/>
</dbReference>
<comment type="pathway">
    <text evidence="9">Amino-acid biosynthesis.</text>
</comment>
<dbReference type="InterPro" id="IPR029055">
    <property type="entry name" value="Ntn_hydrolases_N"/>
</dbReference>
<dbReference type="NCBIfam" id="NF006949">
    <property type="entry name" value="PRK09431.1"/>
    <property type="match status" value="1"/>
</dbReference>
<comment type="caution">
    <text evidence="12">The sequence shown here is derived from an EMBL/GenBank/DDBJ whole genome shotgun (WGS) entry which is preliminary data.</text>
</comment>
<dbReference type="InterPro" id="IPR017932">
    <property type="entry name" value="GATase_2_dom"/>
</dbReference>
<keyword evidence="6" id="KW-0067">ATP-binding</keyword>
<accession>A0ABT0SG38</accession>
<evidence type="ECO:0000256" key="9">
    <source>
        <dbReference type="ARBA" id="ARBA00029440"/>
    </source>
</evidence>
<dbReference type="Gene3D" id="3.60.20.10">
    <property type="entry name" value="Glutamine Phosphoribosylpyrophosphate, subunit 1, domain 1"/>
    <property type="match status" value="1"/>
</dbReference>
<reference evidence="12 13" key="1">
    <citation type="submission" date="2021-08" db="EMBL/GenBank/DDBJ databases">
        <title>Novel members of of the genus Stenotrophomonas from differernt environment.</title>
        <authorList>
            <person name="Deng Y."/>
        </authorList>
    </citation>
    <scope>NUCLEOTIDE SEQUENCE [LARGE SCALE GENOMIC DNA]</scope>
    <source>
        <strain evidence="12 13">CPCC 101365</strain>
    </source>
</reference>
<evidence type="ECO:0000256" key="10">
    <source>
        <dbReference type="ARBA" id="ARBA00048741"/>
    </source>
</evidence>
<dbReference type="InterPro" id="IPR050795">
    <property type="entry name" value="Asn_Synthetase"/>
</dbReference>
<keyword evidence="3 12" id="KW-0436">Ligase</keyword>
<dbReference type="Pfam" id="PF13537">
    <property type="entry name" value="GATase_7"/>
    <property type="match status" value="1"/>
</dbReference>
<dbReference type="InterPro" id="IPR014729">
    <property type="entry name" value="Rossmann-like_a/b/a_fold"/>
</dbReference>
<evidence type="ECO:0000256" key="3">
    <source>
        <dbReference type="ARBA" id="ARBA00022598"/>
    </source>
</evidence>
<protein>
    <recommendedName>
        <fullName evidence="2">asparagine synthase (glutamine-hydrolyzing)</fullName>
        <ecNumber evidence="2">6.3.5.4</ecNumber>
    </recommendedName>
</protein>
<keyword evidence="7" id="KW-0061">Asparagine biosynthesis</keyword>
<dbReference type="SUPFAM" id="SSF56235">
    <property type="entry name" value="N-terminal nucleophile aminohydrolases (Ntn hydrolases)"/>
    <property type="match status" value="1"/>
</dbReference>
<dbReference type="EC" id="6.3.5.4" evidence="2"/>
<dbReference type="InterPro" id="IPR033738">
    <property type="entry name" value="AsnB_N"/>
</dbReference>
<evidence type="ECO:0000256" key="7">
    <source>
        <dbReference type="ARBA" id="ARBA00022888"/>
    </source>
</evidence>
<evidence type="ECO:0000256" key="4">
    <source>
        <dbReference type="ARBA" id="ARBA00022605"/>
    </source>
</evidence>
<dbReference type="InterPro" id="IPR006426">
    <property type="entry name" value="Asn_synth_AEB"/>
</dbReference>
<dbReference type="RefSeq" id="WP_250062972.1">
    <property type="nucleotide sequence ID" value="NZ_JAIKTS010000001.1"/>
</dbReference>
<keyword evidence="4" id="KW-0028">Amino-acid biosynthesis</keyword>
<dbReference type="InterPro" id="IPR001962">
    <property type="entry name" value="Asn_synthase"/>
</dbReference>
<keyword evidence="13" id="KW-1185">Reference proteome</keyword>
<evidence type="ECO:0000256" key="5">
    <source>
        <dbReference type="ARBA" id="ARBA00022741"/>
    </source>
</evidence>
<dbReference type="PIRSF" id="PIRSF001589">
    <property type="entry name" value="Asn_synthetase_glu-h"/>
    <property type="match status" value="1"/>
</dbReference>
<evidence type="ECO:0000313" key="12">
    <source>
        <dbReference type="EMBL" id="MCL7714282.1"/>
    </source>
</evidence>
<evidence type="ECO:0000256" key="8">
    <source>
        <dbReference type="ARBA" id="ARBA00022962"/>
    </source>
</evidence>
<feature type="domain" description="Glutamine amidotransferase type-2" evidence="11">
    <location>
        <begin position="2"/>
        <end position="194"/>
    </location>
</feature>
<dbReference type="NCBIfam" id="TIGR01536">
    <property type="entry name" value="asn_synth_AEB"/>
    <property type="match status" value="1"/>
</dbReference>
<dbReference type="PROSITE" id="PS51278">
    <property type="entry name" value="GATASE_TYPE_2"/>
    <property type="match status" value="1"/>
</dbReference>
<evidence type="ECO:0000256" key="2">
    <source>
        <dbReference type="ARBA" id="ARBA00012737"/>
    </source>
</evidence>
<dbReference type="Pfam" id="PF00733">
    <property type="entry name" value="Asn_synthase"/>
    <property type="match status" value="1"/>
</dbReference>
<dbReference type="CDD" id="cd01991">
    <property type="entry name" value="Asn_synthase_B_C"/>
    <property type="match status" value="1"/>
</dbReference>
<name>A0ABT0SG38_9GAMM</name>
<dbReference type="CDD" id="cd00712">
    <property type="entry name" value="AsnB"/>
    <property type="match status" value="1"/>
</dbReference>
<comment type="catalytic activity">
    <reaction evidence="10">
        <text>L-aspartate + L-glutamine + ATP + H2O = L-asparagine + L-glutamate + AMP + diphosphate + H(+)</text>
        <dbReference type="Rhea" id="RHEA:12228"/>
        <dbReference type="ChEBI" id="CHEBI:15377"/>
        <dbReference type="ChEBI" id="CHEBI:15378"/>
        <dbReference type="ChEBI" id="CHEBI:29985"/>
        <dbReference type="ChEBI" id="CHEBI:29991"/>
        <dbReference type="ChEBI" id="CHEBI:30616"/>
        <dbReference type="ChEBI" id="CHEBI:33019"/>
        <dbReference type="ChEBI" id="CHEBI:58048"/>
        <dbReference type="ChEBI" id="CHEBI:58359"/>
        <dbReference type="ChEBI" id="CHEBI:456215"/>
        <dbReference type="EC" id="6.3.5.4"/>
    </reaction>
</comment>
<dbReference type="GO" id="GO:0004066">
    <property type="term" value="F:asparagine synthase (glutamine-hydrolyzing) activity"/>
    <property type="evidence" value="ECO:0007669"/>
    <property type="project" value="UniProtKB-EC"/>
</dbReference>
<comment type="similarity">
    <text evidence="1">Belongs to the asparagine synthetase family.</text>
</comment>
<evidence type="ECO:0000256" key="1">
    <source>
        <dbReference type="ARBA" id="ARBA00005752"/>
    </source>
</evidence>
<keyword evidence="5" id="KW-0547">Nucleotide-binding</keyword>
<sequence length="566" mass="62572">MCSIFGIFGLQPGDDRQALRRQALEQSQRQRHRGPDWSGVYVDAQAILVHERLAIVDPAGGSQPLLSEDGGLALAVNGEIYNHRELKQELVQPYAFQTGSDCEVINALYRECEAAGTGPAGFLNRLNGIFAFALWDKARGRAVIARDPIGVVPLYWGHDKQGRLCVASEMKSLADTCADVAQFPPGHWYDSATGELSRYYQQPWRDYDAVQGVEVSTEALREAFEAAVHRQLMTDVPYGVLLSGGLDSSLVAAVAARYARRRIEDGDQSEAWWPRLHSFAIGLKGSPDLAAAQVAAEMLGTVHHGFEYTFEEGLDALPEVIRHIETYDVTTIRASTPMFLLARRIKAMGVKMVLSGEGSDEIFGGYLYFHKAPNAREFHEELVRKLDALNNYDCLRANKSMMAWGVEPRVPFLDREFLDVAMRMDARHKMVDMASGRIEKAVLREAFEGYLPKDILWRQKEQFSDGVGYGWIDGLKAHAEAQVSDRELAAADKRFPYNPPQTKEAYYYRSLFEQFYPTPAAAETVPGGKSIACSSPAAIAWDASFAALADPSGRAVAGVHAQALAG</sequence>
<evidence type="ECO:0000313" key="13">
    <source>
        <dbReference type="Proteomes" id="UP001431235"/>
    </source>
</evidence>